<dbReference type="InterPro" id="IPR002645">
    <property type="entry name" value="STAS_dom"/>
</dbReference>
<dbReference type="InterPro" id="IPR036513">
    <property type="entry name" value="STAS_dom_sf"/>
</dbReference>
<organism evidence="2 3">
    <name type="scientific">Akkermansia muciniphila</name>
    <dbReference type="NCBI Taxonomy" id="239935"/>
    <lineage>
        <taxon>Bacteria</taxon>
        <taxon>Pseudomonadati</taxon>
        <taxon>Verrucomicrobiota</taxon>
        <taxon>Verrucomicrobiia</taxon>
        <taxon>Verrucomicrobiales</taxon>
        <taxon>Akkermansiaceae</taxon>
        <taxon>Akkermansia</taxon>
    </lineage>
</organism>
<dbReference type="Pfam" id="PF01740">
    <property type="entry name" value="STAS"/>
    <property type="match status" value="1"/>
</dbReference>
<evidence type="ECO:0000259" key="1">
    <source>
        <dbReference type="PROSITE" id="PS50801"/>
    </source>
</evidence>
<name>A0A2N8HB51_9BACT</name>
<gene>
    <name evidence="2" type="ORF">CXU22_10665</name>
</gene>
<accession>A0A2N8HB51</accession>
<dbReference type="PROSITE" id="PS50801">
    <property type="entry name" value="STAS"/>
    <property type="match status" value="1"/>
</dbReference>
<proteinExistence type="predicted"/>
<dbReference type="AlphaFoldDB" id="A0A2N8HB51"/>
<reference evidence="2 3" key="1">
    <citation type="journal article" date="2017" name="BMC Genomics">
        <title>Genome sequencing of 39 Akkermansia muciniphila isolates reveals its population structure, genomic and functional diverisity, and global distribution in mammalian gut microbiotas.</title>
        <authorList>
            <person name="Guo X."/>
            <person name="Li S."/>
            <person name="Zhang J."/>
            <person name="Wu F."/>
            <person name="Li X."/>
            <person name="Wu D."/>
            <person name="Zhang M."/>
            <person name="Ou Z."/>
            <person name="Jie Z."/>
            <person name="Yan Q."/>
            <person name="Li P."/>
            <person name="Yi J."/>
            <person name="Peng Y."/>
        </authorList>
    </citation>
    <scope>NUCLEOTIDE SEQUENCE [LARGE SCALE GENOMIC DNA]</scope>
    <source>
        <strain evidence="2 3">GP24</strain>
    </source>
</reference>
<dbReference type="CDD" id="cd07043">
    <property type="entry name" value="STAS_anti-anti-sigma_factors"/>
    <property type="match status" value="1"/>
</dbReference>
<evidence type="ECO:0000313" key="2">
    <source>
        <dbReference type="EMBL" id="PNC17091.1"/>
    </source>
</evidence>
<protein>
    <recommendedName>
        <fullName evidence="1">STAS domain-containing protein</fullName>
    </recommendedName>
</protein>
<dbReference type="OrthoDB" id="370397at2"/>
<evidence type="ECO:0000313" key="3">
    <source>
        <dbReference type="Proteomes" id="UP000236000"/>
    </source>
</evidence>
<dbReference type="SUPFAM" id="SSF52091">
    <property type="entry name" value="SpoIIaa-like"/>
    <property type="match status" value="1"/>
</dbReference>
<dbReference type="Proteomes" id="UP000236000">
    <property type="component" value="Unassembled WGS sequence"/>
</dbReference>
<dbReference type="EMBL" id="PJKA01000013">
    <property type="protein sequence ID" value="PNC17091.1"/>
    <property type="molecule type" value="Genomic_DNA"/>
</dbReference>
<sequence>MLFIRFPFSNDVNNNSSILFGLFDEFLWIRCSGRGSFANSPTVKSLGDDYIASGGRLIVIDLETCSGIDSTFMGTLAGLSRRLLPIGGAVQIASPSERCLCALESLGLDALLSIEPPTAPWRGKVDQIRASLSAETAPTVHLDAKDQTLHVLNSHLTLSELSEENEEKFRNVTDCLKEELERQKDK</sequence>
<dbReference type="Gene3D" id="3.30.750.24">
    <property type="entry name" value="STAS domain"/>
    <property type="match status" value="1"/>
</dbReference>
<comment type="caution">
    <text evidence="2">The sequence shown here is derived from an EMBL/GenBank/DDBJ whole genome shotgun (WGS) entry which is preliminary data.</text>
</comment>
<feature type="domain" description="STAS" evidence="1">
    <location>
        <begin position="29"/>
        <end position="113"/>
    </location>
</feature>